<dbReference type="PROSITE" id="PS51257">
    <property type="entry name" value="PROKAR_LIPOPROTEIN"/>
    <property type="match status" value="1"/>
</dbReference>
<organism evidence="1">
    <name type="scientific">Siphoviridae sp. ct8rU2</name>
    <dbReference type="NCBI Taxonomy" id="2825366"/>
    <lineage>
        <taxon>Viruses</taxon>
        <taxon>Duplodnaviria</taxon>
        <taxon>Heunggongvirae</taxon>
        <taxon>Uroviricota</taxon>
        <taxon>Caudoviricetes</taxon>
    </lineage>
</organism>
<proteinExistence type="predicted"/>
<protein>
    <submittedName>
        <fullName evidence="1">Uncharacterized protein</fullName>
    </submittedName>
</protein>
<reference evidence="1" key="1">
    <citation type="journal article" date="2021" name="Proc. Natl. Acad. Sci. U.S.A.">
        <title>A Catalog of Tens of Thousands of Viruses from Human Metagenomes Reveals Hidden Associations with Chronic Diseases.</title>
        <authorList>
            <person name="Tisza M.J."/>
            <person name="Buck C.B."/>
        </authorList>
    </citation>
    <scope>NUCLEOTIDE SEQUENCE</scope>
    <source>
        <strain evidence="1">Ct8rU2</strain>
    </source>
</reference>
<name>A0A8S5UW64_9CAUD</name>
<evidence type="ECO:0000313" key="1">
    <source>
        <dbReference type="EMBL" id="DAF98728.1"/>
    </source>
</evidence>
<dbReference type="EMBL" id="BK016154">
    <property type="protein sequence ID" value="DAF98728.1"/>
    <property type="molecule type" value="Genomic_DNA"/>
</dbReference>
<accession>A0A8S5UW64</accession>
<sequence length="91" mass="10298">MKKRVVIALTAISMVVMSLTGCQSVTKNYGGKTTVKLEPNQKLEEITWKDDSLWYLTRPMTDEDVAETHTFRQQTDFGVLEGTVTIVESKE</sequence>